<name>A0A166FX94_9AGAM</name>
<feature type="region of interest" description="Disordered" evidence="1">
    <location>
        <begin position="1"/>
        <end position="58"/>
    </location>
</feature>
<feature type="compositionally biased region" description="Low complexity" evidence="1">
    <location>
        <begin position="406"/>
        <end position="422"/>
    </location>
</feature>
<dbReference type="InterPro" id="IPR039604">
    <property type="entry name" value="Bfr1"/>
</dbReference>
<dbReference type="GO" id="GO:0042175">
    <property type="term" value="C:nuclear outer membrane-endoplasmic reticulum membrane network"/>
    <property type="evidence" value="ECO:0007669"/>
    <property type="project" value="TreeGrafter"/>
</dbReference>
<dbReference type="EMBL" id="KV417584">
    <property type="protein sequence ID" value="KZP17260.1"/>
    <property type="molecule type" value="Genomic_DNA"/>
</dbReference>
<accession>A0A166FX94</accession>
<dbReference type="Proteomes" id="UP000076532">
    <property type="component" value="Unassembled WGS sequence"/>
</dbReference>
<reference evidence="2 3" key="1">
    <citation type="journal article" date="2016" name="Mol. Biol. Evol.">
        <title>Comparative Genomics of Early-Diverging Mushroom-Forming Fungi Provides Insights into the Origins of Lignocellulose Decay Capabilities.</title>
        <authorList>
            <person name="Nagy L.G."/>
            <person name="Riley R."/>
            <person name="Tritt A."/>
            <person name="Adam C."/>
            <person name="Daum C."/>
            <person name="Floudas D."/>
            <person name="Sun H."/>
            <person name="Yadav J.S."/>
            <person name="Pangilinan J."/>
            <person name="Larsson K.H."/>
            <person name="Matsuura K."/>
            <person name="Barry K."/>
            <person name="Labutti K."/>
            <person name="Kuo R."/>
            <person name="Ohm R.A."/>
            <person name="Bhattacharya S.S."/>
            <person name="Shirouzu T."/>
            <person name="Yoshinaga Y."/>
            <person name="Martin F.M."/>
            <person name="Grigoriev I.V."/>
            <person name="Hibbett D.S."/>
        </authorList>
    </citation>
    <scope>NUCLEOTIDE SEQUENCE [LARGE SCALE GENOMIC DNA]</scope>
    <source>
        <strain evidence="2 3">CBS 109695</strain>
    </source>
</reference>
<proteinExistence type="predicted"/>
<dbReference type="GO" id="GO:1990904">
    <property type="term" value="C:ribonucleoprotein complex"/>
    <property type="evidence" value="ECO:0007669"/>
    <property type="project" value="TreeGrafter"/>
</dbReference>
<feature type="region of interest" description="Disordered" evidence="1">
    <location>
        <begin position="379"/>
        <end position="422"/>
    </location>
</feature>
<dbReference type="GO" id="GO:0005783">
    <property type="term" value="C:endoplasmic reticulum"/>
    <property type="evidence" value="ECO:0007669"/>
    <property type="project" value="TreeGrafter"/>
</dbReference>
<keyword evidence="3" id="KW-1185">Reference proteome</keyword>
<feature type="compositionally biased region" description="Low complexity" evidence="1">
    <location>
        <begin position="7"/>
        <end position="32"/>
    </location>
</feature>
<sequence length="548" mass="59286">MPAPQVKKTASADAAAPKAKGGKSSTASGTSTPIPSVTEDSSAGTTSGRPDKAVFDAEQDKIKKDIDAAQTKLNALKDKINLATKGSTGNDRRSELRAELDTLPGQQAGSKTSRSSIFEQLKTLQEGIENKVKAIQTAKAKVPFKTVEEVDAHIKAQEKQVDSGNLTLAGEKRALADITTAKRNRRTVESFQADQETIETDRRTADDLRKQLDDPESKAASDRFEAIKAEMDTLKKEQDEAYAGRNKLFAERDHLQVELNTLFNSKRDSAAHFREANDRFYAKVSEDRARRAERARAERQVADQEKKLEIAERLREEAAMPAYQAQIEDCQTLIDYFAGKNNGNVTFASSVPGTLFPKKDVAGVAKLELRKVEDEPQGLVARKKKGEQEQESYFAAKGKKGKKAPVKANGSPEEPAAPAATASSSLILPLPTLSALLSLSIPPPVASSDVPRVVEDLKTKKAWFQANQERVTAENISKAEADIKRLTKSDGKDVPAPFAADVTPVNGGGERPAEPASTPQISDAPPVSVASTEIDEKLQEVQEEAASS</sequence>
<feature type="region of interest" description="Disordered" evidence="1">
    <location>
        <begin position="486"/>
        <end position="529"/>
    </location>
</feature>
<evidence type="ECO:0000313" key="3">
    <source>
        <dbReference type="Proteomes" id="UP000076532"/>
    </source>
</evidence>
<feature type="compositionally biased region" description="Polar residues" evidence="1">
    <location>
        <begin position="104"/>
        <end position="114"/>
    </location>
</feature>
<evidence type="ECO:0000256" key="1">
    <source>
        <dbReference type="SAM" id="MobiDB-lite"/>
    </source>
</evidence>
<evidence type="ECO:0008006" key="4">
    <source>
        <dbReference type="Google" id="ProtNLM"/>
    </source>
</evidence>
<gene>
    <name evidence="2" type="ORF">FIBSPDRAFT_920693</name>
</gene>
<dbReference type="PANTHER" id="PTHR31027">
    <property type="entry name" value="NUCLEAR SEGREGATION PROTEIN BFR1"/>
    <property type="match status" value="1"/>
</dbReference>
<evidence type="ECO:0000313" key="2">
    <source>
        <dbReference type="EMBL" id="KZP17260.1"/>
    </source>
</evidence>
<dbReference type="OrthoDB" id="2195113at2759"/>
<dbReference type="GO" id="GO:0003729">
    <property type="term" value="F:mRNA binding"/>
    <property type="evidence" value="ECO:0007669"/>
    <property type="project" value="TreeGrafter"/>
</dbReference>
<dbReference type="GO" id="GO:0008298">
    <property type="term" value="P:intracellular mRNA localization"/>
    <property type="evidence" value="ECO:0007669"/>
    <property type="project" value="TreeGrafter"/>
</dbReference>
<feature type="compositionally biased region" description="Basic and acidic residues" evidence="1">
    <location>
        <begin position="199"/>
        <end position="220"/>
    </location>
</feature>
<feature type="compositionally biased region" description="Basic and acidic residues" evidence="1">
    <location>
        <begin position="49"/>
        <end position="58"/>
    </location>
</feature>
<protein>
    <recommendedName>
        <fullName evidence="4">Nuclear segregation protein Bfr1</fullName>
    </recommendedName>
</protein>
<organism evidence="2 3">
    <name type="scientific">Athelia psychrophila</name>
    <dbReference type="NCBI Taxonomy" id="1759441"/>
    <lineage>
        <taxon>Eukaryota</taxon>
        <taxon>Fungi</taxon>
        <taxon>Dikarya</taxon>
        <taxon>Basidiomycota</taxon>
        <taxon>Agaricomycotina</taxon>
        <taxon>Agaricomycetes</taxon>
        <taxon>Agaricomycetidae</taxon>
        <taxon>Atheliales</taxon>
        <taxon>Atheliaceae</taxon>
        <taxon>Athelia</taxon>
    </lineage>
</organism>
<dbReference type="PANTHER" id="PTHR31027:SF2">
    <property type="entry name" value="LEBERCILIN DOMAIN-CONTAINING PROTEIN"/>
    <property type="match status" value="1"/>
</dbReference>
<feature type="region of interest" description="Disordered" evidence="1">
    <location>
        <begin position="187"/>
        <end position="220"/>
    </location>
</feature>
<dbReference type="AlphaFoldDB" id="A0A166FX94"/>
<feature type="compositionally biased region" description="Basic and acidic residues" evidence="1">
    <location>
        <begin position="90"/>
        <end position="100"/>
    </location>
</feature>
<feature type="compositionally biased region" description="Polar residues" evidence="1">
    <location>
        <begin position="33"/>
        <end position="48"/>
    </location>
</feature>
<feature type="region of interest" description="Disordered" evidence="1">
    <location>
        <begin position="75"/>
        <end position="114"/>
    </location>
</feature>
<dbReference type="STRING" id="436010.A0A166FX94"/>